<keyword evidence="3" id="KW-0812">Transmembrane</keyword>
<feature type="compositionally biased region" description="Basic and acidic residues" evidence="2">
    <location>
        <begin position="949"/>
        <end position="963"/>
    </location>
</feature>
<feature type="transmembrane region" description="Helical" evidence="3">
    <location>
        <begin position="436"/>
        <end position="457"/>
    </location>
</feature>
<feature type="transmembrane region" description="Helical" evidence="3">
    <location>
        <begin position="498"/>
        <end position="516"/>
    </location>
</feature>
<dbReference type="EMBL" id="CAMXCT030006776">
    <property type="protein sequence ID" value="CAL4807157.1"/>
    <property type="molecule type" value="Genomic_DNA"/>
</dbReference>
<dbReference type="SMART" id="SM00332">
    <property type="entry name" value="PP2Cc"/>
    <property type="match status" value="1"/>
</dbReference>
<dbReference type="SUPFAM" id="SSF81606">
    <property type="entry name" value="PP2C-like"/>
    <property type="match status" value="1"/>
</dbReference>
<dbReference type="Gene3D" id="3.60.40.10">
    <property type="entry name" value="PPM-type phosphatase domain"/>
    <property type="match status" value="1"/>
</dbReference>
<gene>
    <name evidence="5" type="ORF">C1SCF055_LOCUS44308</name>
</gene>
<sequence length="1008" mass="111737">MWRPLALLSGLTVERYKDRAQRTRTLLDHREVCRRRTCVHCEYQSTLQGVCPQTGVRYWVARPSDSAGRVGVLEQQHCFSLAEGGPAAAVAAQLPRLAVECFEERQTQVPLWSRQTEEPAAEAWAEALTMAFVTCDQQLPDTELCSAVLSVITRSGIYIASCGTSRAVLGSAALDGVTVFCDEASVPHDATNDAERQRLAAGTLSFPPNSTWRGLGGHKIKEQYPGVIAMPDVVRIQYSEGRRLILLGSKNLWHLGPRLPVERAWEALRAGKCPALEAANGSQGDAVVLALLIPPKLKETISDDASIMTPLCFQGHRGSIADTNMLLVKTRNSSLPHCGIQERTLTYLERIDNEPSDMRSLSMPSSRGLAAEAVEVNPFYSERLRQELVLRSQRPEHLPAEEDEGRVPPVQNGRALQHRMALCLVNLNFKLGLCTALGRVCVVKLLFMIGHCMVLRLAMELFMIGHCMVLRLAMELFMVGLCMARFLVMELFKVGLCMARFLVMEHFLIGLCMVVLRRSLGFKILFNKGILFKEHKGKELWVLHQCQHHGNLLVEVVAESWSCQRCQMVDKGGAPAATPATTELLAEATQLQLLKQSADGSAVKRLHVKDLKILLALFTPKTMSDLLVKITHCLALMTLSSLVILKNNNLEMVNHLNNMVNEINNKRAMKLNMNKVFLQESHKMNLILSKKNRRSARLMAPSLNKCASAMSFFVGQTLLTEATALELKSESDEADPLWIAAVLLMILGAIYAGKLTMMSAKCCLRRLQWVNALRAVAEISARAAADGVSVESALQRHAAGVSEALLGGERRFKFNLAGCQKFEVFPPTNRETTIGGVCQVMTEYKHQLRSIDSAVAEAAALEEAQASQAASAKKEMEQVAEEIKTLLEEERETTTKLGNIQEERKKAAALLDGKRKELLEAERMLTMLEVMGKNKRKVQELEEQREKAEQMVKESEQKKKETIQGEQAAAGQAAEVQAALVQLAVQTATWQQRELQLTEAVELERGSP</sequence>
<dbReference type="EMBL" id="CAMXCT020006776">
    <property type="protein sequence ID" value="CAL1173220.1"/>
    <property type="molecule type" value="Genomic_DNA"/>
</dbReference>
<keyword evidence="3" id="KW-1133">Transmembrane helix</keyword>
<reference evidence="6" key="2">
    <citation type="submission" date="2024-04" db="EMBL/GenBank/DDBJ databases">
        <authorList>
            <person name="Chen Y."/>
            <person name="Shah S."/>
            <person name="Dougan E. K."/>
            <person name="Thang M."/>
            <person name="Chan C."/>
        </authorList>
    </citation>
    <scope>NUCLEOTIDE SEQUENCE [LARGE SCALE GENOMIC DNA]</scope>
</reference>
<evidence type="ECO:0000313" key="7">
    <source>
        <dbReference type="Proteomes" id="UP001152797"/>
    </source>
</evidence>
<keyword evidence="3" id="KW-0472">Membrane</keyword>
<protein>
    <recommendedName>
        <fullName evidence="4">PPM-type phosphatase domain-containing protein</fullName>
    </recommendedName>
</protein>
<feature type="transmembrane region" description="Helical" evidence="3">
    <location>
        <begin position="469"/>
        <end position="492"/>
    </location>
</feature>
<feature type="region of interest" description="Disordered" evidence="2">
    <location>
        <begin position="949"/>
        <end position="971"/>
    </location>
</feature>
<keyword evidence="1" id="KW-0175">Coiled coil</keyword>
<feature type="transmembrane region" description="Helical" evidence="3">
    <location>
        <begin position="737"/>
        <end position="757"/>
    </location>
</feature>
<evidence type="ECO:0000313" key="6">
    <source>
        <dbReference type="EMBL" id="CAL1173220.1"/>
    </source>
</evidence>
<comment type="caution">
    <text evidence="5">The sequence shown here is derived from an EMBL/GenBank/DDBJ whole genome shotgun (WGS) entry which is preliminary data.</text>
</comment>
<dbReference type="PROSITE" id="PS51746">
    <property type="entry name" value="PPM_2"/>
    <property type="match status" value="1"/>
</dbReference>
<keyword evidence="7" id="KW-1185">Reference proteome</keyword>
<dbReference type="EMBL" id="CAMXCT010006776">
    <property type="protein sequence ID" value="CAI4019845.1"/>
    <property type="molecule type" value="Genomic_DNA"/>
</dbReference>
<dbReference type="InterPro" id="IPR001932">
    <property type="entry name" value="PPM-type_phosphatase-like_dom"/>
</dbReference>
<evidence type="ECO:0000313" key="5">
    <source>
        <dbReference type="EMBL" id="CAI4019845.1"/>
    </source>
</evidence>
<evidence type="ECO:0000256" key="1">
    <source>
        <dbReference type="SAM" id="Coils"/>
    </source>
</evidence>
<dbReference type="InterPro" id="IPR036457">
    <property type="entry name" value="PPM-type-like_dom_sf"/>
</dbReference>
<organism evidence="5">
    <name type="scientific">Cladocopium goreaui</name>
    <dbReference type="NCBI Taxonomy" id="2562237"/>
    <lineage>
        <taxon>Eukaryota</taxon>
        <taxon>Sar</taxon>
        <taxon>Alveolata</taxon>
        <taxon>Dinophyceae</taxon>
        <taxon>Suessiales</taxon>
        <taxon>Symbiodiniaceae</taxon>
        <taxon>Cladocopium</taxon>
    </lineage>
</organism>
<accession>A0A9P1GRU6</accession>
<proteinExistence type="predicted"/>
<dbReference type="OrthoDB" id="10385752at2759"/>
<reference evidence="5" key="1">
    <citation type="submission" date="2022-10" db="EMBL/GenBank/DDBJ databases">
        <authorList>
            <person name="Chen Y."/>
            <person name="Dougan E. K."/>
            <person name="Chan C."/>
            <person name="Rhodes N."/>
            <person name="Thang M."/>
        </authorList>
    </citation>
    <scope>NUCLEOTIDE SEQUENCE</scope>
</reference>
<dbReference type="AlphaFoldDB" id="A0A9P1GRU6"/>
<evidence type="ECO:0000256" key="2">
    <source>
        <dbReference type="SAM" id="MobiDB-lite"/>
    </source>
</evidence>
<feature type="domain" description="PPM-type phosphatase" evidence="4">
    <location>
        <begin position="69"/>
        <end position="330"/>
    </location>
</feature>
<feature type="coiled-coil region" evidence="1">
    <location>
        <begin position="862"/>
        <end position="896"/>
    </location>
</feature>
<dbReference type="Pfam" id="PF00481">
    <property type="entry name" value="PP2C"/>
    <property type="match status" value="1"/>
</dbReference>
<name>A0A9P1GRU6_9DINO</name>
<evidence type="ECO:0000256" key="3">
    <source>
        <dbReference type="SAM" id="Phobius"/>
    </source>
</evidence>
<dbReference type="Proteomes" id="UP001152797">
    <property type="component" value="Unassembled WGS sequence"/>
</dbReference>
<evidence type="ECO:0000259" key="4">
    <source>
        <dbReference type="PROSITE" id="PS51746"/>
    </source>
</evidence>